<dbReference type="PANTHER" id="PTHR42953:SF3">
    <property type="entry name" value="HIGH-AFFINITY ZINC UPTAKE SYSTEM PROTEIN ZNUA"/>
    <property type="match status" value="1"/>
</dbReference>
<evidence type="ECO:0000256" key="2">
    <source>
        <dbReference type="ARBA" id="ARBA00015915"/>
    </source>
</evidence>
<name>A0A6N8E8C3_9GAMM</name>
<feature type="chain" id="PRO_5026948509" description="High-affinity zinc uptake system protein ZnuA" evidence="8">
    <location>
        <begin position="22"/>
        <end position="292"/>
    </location>
</feature>
<comment type="caution">
    <text evidence="9">The sequence shown here is derived from an EMBL/GenBank/DDBJ whole genome shotgun (WGS) entry which is preliminary data.</text>
</comment>
<dbReference type="RefSeq" id="WP_155448966.1">
    <property type="nucleotide sequence ID" value="NZ_WNKT01000006.1"/>
</dbReference>
<evidence type="ECO:0000256" key="1">
    <source>
        <dbReference type="ARBA" id="ARBA00011028"/>
    </source>
</evidence>
<reference evidence="9 10" key="1">
    <citation type="submission" date="2019-11" db="EMBL/GenBank/DDBJ databases">
        <title>Whole-genome sequence of the anaerobic purple sulfur bacterium Allochromatium palmeri DSM 15591.</title>
        <authorList>
            <person name="Kyndt J.A."/>
            <person name="Meyer T.E."/>
        </authorList>
    </citation>
    <scope>NUCLEOTIDE SEQUENCE [LARGE SCALE GENOMIC DNA]</scope>
    <source>
        <strain evidence="9 10">DSM 15591</strain>
    </source>
</reference>
<dbReference type="InterPro" id="IPR050492">
    <property type="entry name" value="Bact_metal-bind_prot9"/>
</dbReference>
<dbReference type="Pfam" id="PF01297">
    <property type="entry name" value="ZnuA"/>
    <property type="match status" value="1"/>
</dbReference>
<dbReference type="InterPro" id="IPR006127">
    <property type="entry name" value="ZnuA-like"/>
</dbReference>
<organism evidence="9 10">
    <name type="scientific">Allochromatium palmeri</name>
    <dbReference type="NCBI Taxonomy" id="231048"/>
    <lineage>
        <taxon>Bacteria</taxon>
        <taxon>Pseudomonadati</taxon>
        <taxon>Pseudomonadota</taxon>
        <taxon>Gammaproteobacteria</taxon>
        <taxon>Chromatiales</taxon>
        <taxon>Chromatiaceae</taxon>
        <taxon>Allochromatium</taxon>
    </lineage>
</organism>
<feature type="region of interest" description="Disordered" evidence="7">
    <location>
        <begin position="115"/>
        <end position="136"/>
    </location>
</feature>
<protein>
    <recommendedName>
        <fullName evidence="2">High-affinity zinc uptake system protein ZnuA</fullName>
    </recommendedName>
</protein>
<evidence type="ECO:0000256" key="4">
    <source>
        <dbReference type="ARBA" id="ARBA00022729"/>
    </source>
</evidence>
<keyword evidence="10" id="KW-1185">Reference proteome</keyword>
<dbReference type="SUPFAM" id="SSF53807">
    <property type="entry name" value="Helical backbone' metal receptor"/>
    <property type="match status" value="1"/>
</dbReference>
<keyword evidence="5" id="KW-0406">Ion transport</keyword>
<dbReference type="InterPro" id="IPR006128">
    <property type="entry name" value="Lipoprotein_PsaA-like"/>
</dbReference>
<dbReference type="OrthoDB" id="9793396at2"/>
<evidence type="ECO:0000256" key="5">
    <source>
        <dbReference type="ARBA" id="ARBA00022906"/>
    </source>
</evidence>
<dbReference type="GO" id="GO:0006829">
    <property type="term" value="P:zinc ion transport"/>
    <property type="evidence" value="ECO:0007669"/>
    <property type="project" value="UniProtKB-KW"/>
</dbReference>
<keyword evidence="4 8" id="KW-0732">Signal</keyword>
<dbReference type="Proteomes" id="UP000434044">
    <property type="component" value="Unassembled WGS sequence"/>
</dbReference>
<evidence type="ECO:0000256" key="7">
    <source>
        <dbReference type="SAM" id="MobiDB-lite"/>
    </source>
</evidence>
<dbReference type="PRINTS" id="PR00690">
    <property type="entry name" value="ADHESNFAMILY"/>
</dbReference>
<dbReference type="GO" id="GO:0046872">
    <property type="term" value="F:metal ion binding"/>
    <property type="evidence" value="ECO:0007669"/>
    <property type="project" value="InterPro"/>
</dbReference>
<gene>
    <name evidence="9" type="ORF">GJ668_04695</name>
</gene>
<dbReference type="GO" id="GO:0007155">
    <property type="term" value="P:cell adhesion"/>
    <property type="evidence" value="ECO:0007669"/>
    <property type="project" value="InterPro"/>
</dbReference>
<dbReference type="PANTHER" id="PTHR42953">
    <property type="entry name" value="HIGH-AFFINITY ZINC UPTAKE SYSTEM PROTEIN ZNUA-RELATED"/>
    <property type="match status" value="1"/>
</dbReference>
<evidence type="ECO:0000256" key="8">
    <source>
        <dbReference type="SAM" id="SignalP"/>
    </source>
</evidence>
<sequence>MRTRILSFIVLVCMPAALLGADRIQVFVTVPPQQTFVERVAGTQVQVEALVGTGSNPHTYEPTPGQIARLAEADVYFGIGLPMEAAWMKRIRAVNPDIRVVDLSEGVSRRRLEAHPHEHGAGPDHHEASDTAQDPHIWTSPPLVIGMAERIAGTLSELDPEQAAGYEARLADFVAELKRLDADTRSTLDTLKHRRFMVYHPSWGYFADTYGLTQIPIQSEGKEPGPRRLAALIDQARREDVRVILVQPQLSTKAAEQVAQEIDGRVEVVDTLAADYVGTIRHLTRVLTTADE</sequence>
<dbReference type="AlphaFoldDB" id="A0A6N8E8C3"/>
<keyword evidence="5" id="KW-0862">Zinc</keyword>
<dbReference type="EMBL" id="WNKT01000006">
    <property type="protein sequence ID" value="MTW20395.1"/>
    <property type="molecule type" value="Genomic_DNA"/>
</dbReference>
<evidence type="ECO:0000256" key="3">
    <source>
        <dbReference type="ARBA" id="ARBA00022448"/>
    </source>
</evidence>
<evidence type="ECO:0000313" key="10">
    <source>
        <dbReference type="Proteomes" id="UP000434044"/>
    </source>
</evidence>
<keyword evidence="3 6" id="KW-0813">Transport</keyword>
<accession>A0A6N8E8C3</accession>
<proteinExistence type="inferred from homology"/>
<keyword evidence="5" id="KW-0864">Zinc transport</keyword>
<evidence type="ECO:0000313" key="9">
    <source>
        <dbReference type="EMBL" id="MTW20395.1"/>
    </source>
</evidence>
<feature type="signal peptide" evidence="8">
    <location>
        <begin position="1"/>
        <end position="21"/>
    </location>
</feature>
<dbReference type="Gene3D" id="3.40.50.1980">
    <property type="entry name" value="Nitrogenase molybdenum iron protein domain"/>
    <property type="match status" value="2"/>
</dbReference>
<comment type="similarity">
    <text evidence="1 6">Belongs to the bacterial solute-binding protein 9 family.</text>
</comment>
<evidence type="ECO:0000256" key="6">
    <source>
        <dbReference type="RuleBase" id="RU003512"/>
    </source>
</evidence>
<feature type="compositionally biased region" description="Basic and acidic residues" evidence="7">
    <location>
        <begin position="115"/>
        <end position="129"/>
    </location>
</feature>